<evidence type="ECO:0000259" key="3">
    <source>
        <dbReference type="SMART" id="SM00382"/>
    </source>
</evidence>
<protein>
    <recommendedName>
        <fullName evidence="3">AAA+ ATPase domain-containing protein</fullName>
    </recommendedName>
</protein>
<dbReference type="GO" id="GO:0005524">
    <property type="term" value="F:ATP binding"/>
    <property type="evidence" value="ECO:0007669"/>
    <property type="project" value="InterPro"/>
</dbReference>
<dbReference type="VEuPathDB" id="CryptoDB:Cvel_20537"/>
<accession>A0A0G4G760</accession>
<feature type="compositionally biased region" description="Basic and acidic residues" evidence="2">
    <location>
        <begin position="929"/>
        <end position="944"/>
    </location>
</feature>
<evidence type="ECO:0000313" key="4">
    <source>
        <dbReference type="EMBL" id="CEM24352.1"/>
    </source>
</evidence>
<feature type="region of interest" description="Disordered" evidence="2">
    <location>
        <begin position="991"/>
        <end position="1019"/>
    </location>
</feature>
<dbReference type="AlphaFoldDB" id="A0A0G4G760"/>
<dbReference type="SUPFAM" id="SSF52540">
    <property type="entry name" value="P-loop containing nucleoside triphosphate hydrolases"/>
    <property type="match status" value="1"/>
</dbReference>
<reference evidence="4" key="1">
    <citation type="submission" date="2014-11" db="EMBL/GenBank/DDBJ databases">
        <authorList>
            <person name="Otto D Thomas"/>
            <person name="Naeem Raeece"/>
        </authorList>
    </citation>
    <scope>NUCLEOTIDE SEQUENCE</scope>
</reference>
<dbReference type="Gene3D" id="3.40.50.300">
    <property type="entry name" value="P-loop containing nucleotide triphosphate hydrolases"/>
    <property type="match status" value="2"/>
</dbReference>
<proteinExistence type="inferred from homology"/>
<dbReference type="PhylomeDB" id="A0A0G4G760"/>
<dbReference type="InterPro" id="IPR050747">
    <property type="entry name" value="Mitochondrial_chaperone_BCS1"/>
</dbReference>
<dbReference type="InterPro" id="IPR003959">
    <property type="entry name" value="ATPase_AAA_core"/>
</dbReference>
<dbReference type="InterPro" id="IPR003960">
    <property type="entry name" value="ATPase_AAA_CS"/>
</dbReference>
<dbReference type="Pfam" id="PF00004">
    <property type="entry name" value="AAA"/>
    <property type="match status" value="2"/>
</dbReference>
<dbReference type="PANTHER" id="PTHR23070">
    <property type="entry name" value="BCS1 AAA-TYPE ATPASE"/>
    <property type="match status" value="1"/>
</dbReference>
<name>A0A0G4G760_9ALVE</name>
<organism evidence="4">
    <name type="scientific">Chromera velia CCMP2878</name>
    <dbReference type="NCBI Taxonomy" id="1169474"/>
    <lineage>
        <taxon>Eukaryota</taxon>
        <taxon>Sar</taxon>
        <taxon>Alveolata</taxon>
        <taxon>Colpodellida</taxon>
        <taxon>Chromeraceae</taxon>
        <taxon>Chromera</taxon>
    </lineage>
</organism>
<feature type="compositionally biased region" description="Basic and acidic residues" evidence="2">
    <location>
        <begin position="994"/>
        <end position="1019"/>
    </location>
</feature>
<evidence type="ECO:0000256" key="2">
    <source>
        <dbReference type="SAM" id="MobiDB-lite"/>
    </source>
</evidence>
<comment type="similarity">
    <text evidence="1">Belongs to the AAA ATPase family. BCS1 subfamily.</text>
</comment>
<dbReference type="SMART" id="SM00382">
    <property type="entry name" value="AAA"/>
    <property type="match status" value="1"/>
</dbReference>
<feature type="region of interest" description="Disordered" evidence="2">
    <location>
        <begin position="300"/>
        <end position="345"/>
    </location>
</feature>
<dbReference type="PROSITE" id="PS00674">
    <property type="entry name" value="AAA"/>
    <property type="match status" value="1"/>
</dbReference>
<feature type="region of interest" description="Disordered" evidence="2">
    <location>
        <begin position="909"/>
        <end position="944"/>
    </location>
</feature>
<dbReference type="EMBL" id="CDMZ01000940">
    <property type="protein sequence ID" value="CEM24352.1"/>
    <property type="molecule type" value="Genomic_DNA"/>
</dbReference>
<sequence>MFLSSRDGPAFRISSVNKRCVSTLPRVQSATHFARAETGERRRRGRQDSLPAPLTSVEAAVVSAAARDSVRTLKDLVRKRVSPEKGIWRRVLPSTLEVLPTLSGTSLAEVMKALAENPEGIPPFGAGIVSASVMDRIATERSLARGMNASEKAQCLFSSVWLETPESHHRDGAAVLVSGLVADLEEADGRDARNALFAVVAEWRRLVRNREKERGTESESEGSTQTRVDVLREAADLFLSAAVSASPLFSGGAVPHAVAAEAAATRGAVHGEAVESACRFVCAAGQAFDLFFPRKERIVEESEEEREKPQGGQEREKPLSGEEKEFEGTAERMRLENEPEGTPGSELQLEREFQQLMRSILPAVDIARAAGLSGAVLALEGLHSARMGDSSWAAGVEDSALDLINRRDIESRELIRAMRTMRIAGALTGPLSAPLFRLAADRYDGMTALDRWECQRSLDAAIRECARCAGVSAAFPPVKDSEEMQEGRFIVWKAPRRQTVPESAFAVLLGKTGTDSESEAARRSFSNPSLPHFLVSLARQRVMICMLIPLIIQVVFRGNQSEAIFAFLKKYFKPLGNSYVRTISYQTGGRYRWYWGGGNNDDETGADRNNILQKAIRLYIQETLKPNFTSAECSLVQMKSMAQETDNWGDSRFSGSAKQLAAYVVNRLPAEDTWVLIDKKRHIWFKQYMDSQEEGGGNNVQTVKTKVYELKASGSSAKANVDAFIEEAFSWYKELKASEVDTSRYLYQMLVQKKKIAADKDDEEAGKIQARPYKRYVLSDAKTFGSLFFPEKEPLLSLIDDFTQKKGKFAIEGFPDKLGLLLDGPPGTGKTSLIKCLAHYTKRHVVAVPLEKIKTNQELMDIMFDLVFAVDNEEEPIKMNFKDIIFVMEDVDCASDVVYARAGAKERYGQAAASAAPRRPKLTGPEESAAGKEEEKGELEERLLSNRVMRNISLTSGGHEKEDRQVSGGVQKSLSEDMNKAMGELGLNVNVKVPPEDKDKEKEVELREEAARQAEQEAEELKQQLLQQLQEKQQGEGGGVAEKGKTPLLALLEEPEPDKLNLSGLLNVLDGVIDAPGRILVMTSNHPEKLDPALIRPGRINKRLHLGYLCGSSMASMLGHYLQVEVTGDIERKCAEITSRHNITPAQMEQSCAEVQSSDELFKMLEDTFAGLH</sequence>
<feature type="domain" description="AAA+ ATPase" evidence="3">
    <location>
        <begin position="816"/>
        <end position="1110"/>
    </location>
</feature>
<dbReference type="GO" id="GO:0016887">
    <property type="term" value="F:ATP hydrolysis activity"/>
    <property type="evidence" value="ECO:0007669"/>
    <property type="project" value="InterPro"/>
</dbReference>
<gene>
    <name evidence="4" type="ORF">Cvel_20537</name>
</gene>
<evidence type="ECO:0000256" key="1">
    <source>
        <dbReference type="ARBA" id="ARBA00007448"/>
    </source>
</evidence>
<dbReference type="InterPro" id="IPR027417">
    <property type="entry name" value="P-loop_NTPase"/>
</dbReference>
<dbReference type="InterPro" id="IPR003593">
    <property type="entry name" value="AAA+_ATPase"/>
</dbReference>
<feature type="compositionally biased region" description="Basic and acidic residues" evidence="2">
    <location>
        <begin position="300"/>
        <end position="337"/>
    </location>
</feature>